<evidence type="ECO:0008006" key="3">
    <source>
        <dbReference type="Google" id="ProtNLM"/>
    </source>
</evidence>
<accession>A0ABT8L499</accession>
<sequence length="169" mass="19875">MKKHLILLITIFYHFSTYAQEEEASAAFDFWVGKWTLTWDEGNGSIGKATNNIVKILDDKVIQENFEILEGAQKGFKGTSISVYNPKTKQWHQAWADNQGSYFDFTGAIEGDKKIFKTRMIEKEGKKIIRRMVFYNIQKERMTWDWEGSEDGGKSWKLLWRINYKKVNE</sequence>
<reference evidence="1" key="1">
    <citation type="submission" date="2023-06" db="EMBL/GenBank/DDBJ databases">
        <title>Genomic of Agaribacillus aureum.</title>
        <authorList>
            <person name="Wang G."/>
        </authorList>
    </citation>
    <scope>NUCLEOTIDE SEQUENCE</scope>
    <source>
        <strain evidence="1">BMA12</strain>
    </source>
</reference>
<proteinExistence type="predicted"/>
<gene>
    <name evidence="1" type="ORF">QQ020_03375</name>
</gene>
<evidence type="ECO:0000313" key="1">
    <source>
        <dbReference type="EMBL" id="MDN5211068.1"/>
    </source>
</evidence>
<protein>
    <recommendedName>
        <fullName evidence="3">DUF1579 domain-containing protein</fullName>
    </recommendedName>
</protein>
<name>A0ABT8L499_9BACT</name>
<comment type="caution">
    <text evidence="1">The sequence shown here is derived from an EMBL/GenBank/DDBJ whole genome shotgun (WGS) entry which is preliminary data.</text>
</comment>
<dbReference type="Proteomes" id="UP001172083">
    <property type="component" value="Unassembled WGS sequence"/>
</dbReference>
<organism evidence="1 2">
    <name type="scientific">Agaribacillus aureus</name>
    <dbReference type="NCBI Taxonomy" id="3051825"/>
    <lineage>
        <taxon>Bacteria</taxon>
        <taxon>Pseudomonadati</taxon>
        <taxon>Bacteroidota</taxon>
        <taxon>Cytophagia</taxon>
        <taxon>Cytophagales</taxon>
        <taxon>Splendidivirgaceae</taxon>
        <taxon>Agaribacillus</taxon>
    </lineage>
</organism>
<dbReference type="EMBL" id="JAUJEB010000001">
    <property type="protein sequence ID" value="MDN5211068.1"/>
    <property type="molecule type" value="Genomic_DNA"/>
</dbReference>
<dbReference type="RefSeq" id="WP_346756404.1">
    <property type="nucleotide sequence ID" value="NZ_JAUJEB010000001.1"/>
</dbReference>
<evidence type="ECO:0000313" key="2">
    <source>
        <dbReference type="Proteomes" id="UP001172083"/>
    </source>
</evidence>
<keyword evidence="2" id="KW-1185">Reference proteome</keyword>